<feature type="chain" id="PRO_5043406719" description="Gamma-interferon-inducible lysosomal thiol reductase" evidence="3">
    <location>
        <begin position="24"/>
        <end position="256"/>
    </location>
</feature>
<evidence type="ECO:0008006" key="6">
    <source>
        <dbReference type="Google" id="ProtNLM"/>
    </source>
</evidence>
<feature type="signal peptide" evidence="3">
    <location>
        <begin position="1"/>
        <end position="23"/>
    </location>
</feature>
<dbReference type="SUPFAM" id="SSF52833">
    <property type="entry name" value="Thioredoxin-like"/>
    <property type="match status" value="1"/>
</dbReference>
<sequence length="256" mass="28501">MAATARLLLFLVVSFLVSSSSSSSRVAISTSSSPASPRNVSLVLYYETLCPYCSNFIVNHLPKIFHDGLISIVDLDLIPYGNARLGSNSTISCQHGPNECLLNTVEACAINAWPDLSIHFSFIYCVEHLVLEHKYTEWESCFSKLGLDSNAVLNCYDSGHGKELELQYAEQTDSLQPPHRYVPWVVVDGQPLYEDYEKFEAYICKAYHGEPPETCLSLLPKKDHKMKADNHVSYADELFSSSIAAVHGEAKIEMVV</sequence>
<keyword evidence="5" id="KW-1185">Reference proteome</keyword>
<proteinExistence type="inferred from homology"/>
<dbReference type="PANTHER" id="PTHR13234">
    <property type="entry name" value="GAMMA-INTERFERON INDUCIBLE LYSOSOMAL THIOL REDUCTASE GILT"/>
    <property type="match status" value="1"/>
</dbReference>
<dbReference type="InterPro" id="IPR004911">
    <property type="entry name" value="Interferon-induced_GILT"/>
</dbReference>
<dbReference type="InterPro" id="IPR036249">
    <property type="entry name" value="Thioredoxin-like_sf"/>
</dbReference>
<gene>
    <name evidence="4" type="ORF">OPV22_004711</name>
</gene>
<dbReference type="AlphaFoldDB" id="A0AAV8RMI6"/>
<protein>
    <recommendedName>
        <fullName evidence="6">Gamma-interferon-inducible lysosomal thiol reductase</fullName>
    </recommendedName>
</protein>
<evidence type="ECO:0000256" key="2">
    <source>
        <dbReference type="ARBA" id="ARBA00023180"/>
    </source>
</evidence>
<dbReference type="Pfam" id="PF03227">
    <property type="entry name" value="GILT"/>
    <property type="match status" value="1"/>
</dbReference>
<evidence type="ECO:0000256" key="3">
    <source>
        <dbReference type="SAM" id="SignalP"/>
    </source>
</evidence>
<evidence type="ECO:0000313" key="5">
    <source>
        <dbReference type="Proteomes" id="UP001222027"/>
    </source>
</evidence>
<comment type="caution">
    <text evidence="4">The sequence shown here is derived from an EMBL/GenBank/DDBJ whole genome shotgun (WGS) entry which is preliminary data.</text>
</comment>
<keyword evidence="3" id="KW-0732">Signal</keyword>
<name>A0AAV8RMI6_ENSVE</name>
<dbReference type="Gene3D" id="3.40.30.10">
    <property type="entry name" value="Glutaredoxin"/>
    <property type="match status" value="1"/>
</dbReference>
<evidence type="ECO:0000313" key="4">
    <source>
        <dbReference type="EMBL" id="KAJ8503825.1"/>
    </source>
</evidence>
<keyword evidence="2" id="KW-0325">Glycoprotein</keyword>
<comment type="similarity">
    <text evidence="1">Belongs to the GILT family.</text>
</comment>
<dbReference type="Proteomes" id="UP001222027">
    <property type="component" value="Unassembled WGS sequence"/>
</dbReference>
<evidence type="ECO:0000256" key="1">
    <source>
        <dbReference type="ARBA" id="ARBA00005679"/>
    </source>
</evidence>
<organism evidence="4 5">
    <name type="scientific">Ensete ventricosum</name>
    <name type="common">Abyssinian banana</name>
    <name type="synonym">Musa ensete</name>
    <dbReference type="NCBI Taxonomy" id="4639"/>
    <lineage>
        <taxon>Eukaryota</taxon>
        <taxon>Viridiplantae</taxon>
        <taxon>Streptophyta</taxon>
        <taxon>Embryophyta</taxon>
        <taxon>Tracheophyta</taxon>
        <taxon>Spermatophyta</taxon>
        <taxon>Magnoliopsida</taxon>
        <taxon>Liliopsida</taxon>
        <taxon>Zingiberales</taxon>
        <taxon>Musaceae</taxon>
        <taxon>Ensete</taxon>
    </lineage>
</organism>
<accession>A0AAV8RMI6</accession>
<dbReference type="GO" id="GO:0016671">
    <property type="term" value="F:oxidoreductase activity, acting on a sulfur group of donors, disulfide as acceptor"/>
    <property type="evidence" value="ECO:0007669"/>
    <property type="project" value="InterPro"/>
</dbReference>
<dbReference type="EMBL" id="JAQQAF010000002">
    <property type="protein sequence ID" value="KAJ8503825.1"/>
    <property type="molecule type" value="Genomic_DNA"/>
</dbReference>
<reference evidence="4 5" key="1">
    <citation type="submission" date="2022-12" db="EMBL/GenBank/DDBJ databases">
        <title>Chromosome-scale assembly of the Ensete ventricosum genome.</title>
        <authorList>
            <person name="Dussert Y."/>
            <person name="Stocks J."/>
            <person name="Wendawek A."/>
            <person name="Woldeyes F."/>
            <person name="Nichols R.A."/>
            <person name="Borrell J.S."/>
        </authorList>
    </citation>
    <scope>NUCLEOTIDE SEQUENCE [LARGE SCALE GENOMIC DNA]</scope>
    <source>
        <strain evidence="5">cv. Maze</strain>
        <tissue evidence="4">Seeds</tissue>
    </source>
</reference>
<dbReference type="PANTHER" id="PTHR13234:SF75">
    <property type="entry name" value="GAMMA INTERFERON INDUCIBLE LYSOSOMAL THIOL REDUCTASE FAMILY PROTEIN, EXPRESSED"/>
    <property type="match status" value="1"/>
</dbReference>